<dbReference type="GO" id="GO:0006950">
    <property type="term" value="P:response to stress"/>
    <property type="evidence" value="ECO:0007669"/>
    <property type="project" value="TreeGrafter"/>
</dbReference>
<dbReference type="PROSITE" id="PS50995">
    <property type="entry name" value="HTH_MARR_2"/>
    <property type="match status" value="1"/>
</dbReference>
<feature type="domain" description="HTH marR-type" evidence="1">
    <location>
        <begin position="5"/>
        <end position="142"/>
    </location>
</feature>
<evidence type="ECO:0000313" key="2">
    <source>
        <dbReference type="EMBL" id="PWJ96272.1"/>
    </source>
</evidence>
<dbReference type="RefSeq" id="WP_109603890.1">
    <property type="nucleotide sequence ID" value="NZ_JAMHJO010000001.1"/>
</dbReference>
<accession>A0AA45C8R2</accession>
<dbReference type="PANTHER" id="PTHR33164:SF102">
    <property type="entry name" value="TRANSCRIPTIONAL REGULATORY PROTEIN"/>
    <property type="match status" value="1"/>
</dbReference>
<reference evidence="2 3" key="1">
    <citation type="submission" date="2018-05" db="EMBL/GenBank/DDBJ databases">
        <title>Genomic Encyclopedia of Type Strains, Phase IV (KMG-IV): sequencing the most valuable type-strain genomes for metagenomic binning, comparative biology and taxonomic classification.</title>
        <authorList>
            <person name="Goeker M."/>
        </authorList>
    </citation>
    <scope>NUCLEOTIDE SEQUENCE [LARGE SCALE GENOMIC DNA]</scope>
    <source>
        <strain evidence="2 3">DSM 24906</strain>
    </source>
</reference>
<dbReference type="PRINTS" id="PR00598">
    <property type="entry name" value="HTHMARR"/>
</dbReference>
<evidence type="ECO:0000313" key="3">
    <source>
        <dbReference type="Proteomes" id="UP000245921"/>
    </source>
</evidence>
<dbReference type="EMBL" id="QGGI01000002">
    <property type="protein sequence ID" value="PWJ96272.1"/>
    <property type="molecule type" value="Genomic_DNA"/>
</dbReference>
<proteinExistence type="predicted"/>
<dbReference type="InterPro" id="IPR000835">
    <property type="entry name" value="HTH_MarR-typ"/>
</dbReference>
<dbReference type="InterPro" id="IPR036390">
    <property type="entry name" value="WH_DNA-bd_sf"/>
</dbReference>
<evidence type="ECO:0000259" key="1">
    <source>
        <dbReference type="PROSITE" id="PS50995"/>
    </source>
</evidence>
<dbReference type="SMART" id="SM00347">
    <property type="entry name" value="HTH_MARR"/>
    <property type="match status" value="1"/>
</dbReference>
<name>A0AA45C8R2_9BACT</name>
<dbReference type="InterPro" id="IPR039422">
    <property type="entry name" value="MarR/SlyA-like"/>
</dbReference>
<dbReference type="InterPro" id="IPR036388">
    <property type="entry name" value="WH-like_DNA-bd_sf"/>
</dbReference>
<sequence>MKENSVQMEKIMREINFKIKIEGRKVLKQLELSTAQFDVLQILYFKGDKKLSDISKSLGVTKSTTTGLIKRLEALNLIEKIQSSKDKRIYNVKITTKGKKIIDEVIIRRISLMEKVIEKMGKDETFIEKLIKLKNTLNEVVEGDEL</sequence>
<dbReference type="PANTHER" id="PTHR33164">
    <property type="entry name" value="TRANSCRIPTIONAL REGULATOR, MARR FAMILY"/>
    <property type="match status" value="1"/>
</dbReference>
<dbReference type="Proteomes" id="UP000245921">
    <property type="component" value="Unassembled WGS sequence"/>
</dbReference>
<comment type="caution">
    <text evidence="2">The sequence shown here is derived from an EMBL/GenBank/DDBJ whole genome shotgun (WGS) entry which is preliminary data.</text>
</comment>
<dbReference type="Gene3D" id="1.10.10.10">
    <property type="entry name" value="Winged helix-like DNA-binding domain superfamily/Winged helix DNA-binding domain"/>
    <property type="match status" value="1"/>
</dbReference>
<dbReference type="Pfam" id="PF01047">
    <property type="entry name" value="MarR"/>
    <property type="match status" value="1"/>
</dbReference>
<dbReference type="AlphaFoldDB" id="A0AA45C8R2"/>
<protein>
    <submittedName>
        <fullName evidence="2">MarR family transcriptional regulator</fullName>
    </submittedName>
</protein>
<dbReference type="GO" id="GO:0003700">
    <property type="term" value="F:DNA-binding transcription factor activity"/>
    <property type="evidence" value="ECO:0007669"/>
    <property type="project" value="InterPro"/>
</dbReference>
<keyword evidence="3" id="KW-1185">Reference proteome</keyword>
<gene>
    <name evidence="2" type="ORF">C7380_102190</name>
</gene>
<dbReference type="SUPFAM" id="SSF46785">
    <property type="entry name" value="Winged helix' DNA-binding domain"/>
    <property type="match status" value="1"/>
</dbReference>
<organism evidence="2 3">
    <name type="scientific">Oceanotoga teriensis</name>
    <dbReference type="NCBI Taxonomy" id="515440"/>
    <lineage>
        <taxon>Bacteria</taxon>
        <taxon>Thermotogati</taxon>
        <taxon>Thermotogota</taxon>
        <taxon>Thermotogae</taxon>
        <taxon>Petrotogales</taxon>
        <taxon>Petrotogaceae</taxon>
        <taxon>Oceanotoga</taxon>
    </lineage>
</organism>